<dbReference type="GO" id="GO:0008907">
    <property type="term" value="F:integrase activity"/>
    <property type="evidence" value="ECO:0007669"/>
    <property type="project" value="InterPro"/>
</dbReference>
<evidence type="ECO:0000256" key="3">
    <source>
        <dbReference type="ARBA" id="ARBA00023125"/>
    </source>
</evidence>
<proteinExistence type="inferred from homology"/>
<evidence type="ECO:0000313" key="6">
    <source>
        <dbReference type="EMBL" id="MDP9651667.1"/>
    </source>
</evidence>
<dbReference type="InterPro" id="IPR002104">
    <property type="entry name" value="Integrase_catalytic"/>
</dbReference>
<evidence type="ECO:0000259" key="5">
    <source>
        <dbReference type="PROSITE" id="PS51898"/>
    </source>
</evidence>
<dbReference type="AlphaFoldDB" id="A0AB73INS7"/>
<dbReference type="InterPro" id="IPR013762">
    <property type="entry name" value="Integrase-like_cat_sf"/>
</dbReference>
<dbReference type="GO" id="GO:0006310">
    <property type="term" value="P:DNA recombination"/>
    <property type="evidence" value="ECO:0007669"/>
    <property type="project" value="UniProtKB-KW"/>
</dbReference>
<evidence type="ECO:0000256" key="1">
    <source>
        <dbReference type="ARBA" id="ARBA00008857"/>
    </source>
</evidence>
<evidence type="ECO:0000256" key="2">
    <source>
        <dbReference type="ARBA" id="ARBA00022908"/>
    </source>
</evidence>
<dbReference type="Gene3D" id="3.30.160.60">
    <property type="entry name" value="Classic Zinc Finger"/>
    <property type="match status" value="1"/>
</dbReference>
<reference evidence="6" key="1">
    <citation type="submission" date="2023-07" db="EMBL/GenBank/DDBJ databases">
        <title>Sorghum-associated microbial communities from plants grown in Nebraska, USA.</title>
        <authorList>
            <person name="Schachtman D."/>
        </authorList>
    </citation>
    <scope>NUCLEOTIDE SEQUENCE</scope>
    <source>
        <strain evidence="6">DS1061</strain>
    </source>
</reference>
<dbReference type="SUPFAM" id="SSF56349">
    <property type="entry name" value="DNA breaking-rejoining enzymes"/>
    <property type="match status" value="1"/>
</dbReference>
<name>A0AB73INS7_9BURK</name>
<accession>A0AB73INS7</accession>
<dbReference type="Pfam" id="PF09003">
    <property type="entry name" value="Arm-DNA-bind_1"/>
    <property type="match status" value="1"/>
</dbReference>
<dbReference type="Pfam" id="PF00589">
    <property type="entry name" value="Phage_integrase"/>
    <property type="match status" value="1"/>
</dbReference>
<keyword evidence="3" id="KW-0238">DNA-binding</keyword>
<dbReference type="InterPro" id="IPR016177">
    <property type="entry name" value="DNA-bd_dom_sf"/>
</dbReference>
<dbReference type="SUPFAM" id="SSF54171">
    <property type="entry name" value="DNA-binding domain"/>
    <property type="match status" value="1"/>
</dbReference>
<dbReference type="InterPro" id="IPR015094">
    <property type="entry name" value="Integrase_lambda-typ_DNA-bd_N"/>
</dbReference>
<dbReference type="Proteomes" id="UP001229486">
    <property type="component" value="Unassembled WGS sequence"/>
</dbReference>
<comment type="similarity">
    <text evidence="1">Belongs to the 'phage' integrase family.</text>
</comment>
<feature type="domain" description="Tyr recombinase" evidence="5">
    <location>
        <begin position="181"/>
        <end position="370"/>
    </location>
</feature>
<comment type="caution">
    <text evidence="6">The sequence shown here is derived from an EMBL/GenBank/DDBJ whole genome shotgun (WGS) entry which is preliminary data.</text>
</comment>
<gene>
    <name evidence="6" type="ORF">J2793_007142</name>
</gene>
<dbReference type="InterPro" id="IPR010998">
    <property type="entry name" value="Integrase_recombinase_N"/>
</dbReference>
<evidence type="ECO:0000256" key="4">
    <source>
        <dbReference type="ARBA" id="ARBA00023172"/>
    </source>
</evidence>
<dbReference type="EMBL" id="JAURTK010000026">
    <property type="protein sequence ID" value="MDP9651667.1"/>
    <property type="molecule type" value="Genomic_DNA"/>
</dbReference>
<dbReference type="PROSITE" id="PS51898">
    <property type="entry name" value="TYR_RECOMBINASE"/>
    <property type="match status" value="1"/>
</dbReference>
<dbReference type="InterPro" id="IPR011010">
    <property type="entry name" value="DNA_brk_join_enz"/>
</dbReference>
<dbReference type="RefSeq" id="WP_392396221.1">
    <property type="nucleotide sequence ID" value="NZ_JAURTK010000026.1"/>
</dbReference>
<dbReference type="Gene3D" id="1.10.150.130">
    <property type="match status" value="1"/>
</dbReference>
<evidence type="ECO:0000313" key="7">
    <source>
        <dbReference type="Proteomes" id="UP001229486"/>
    </source>
</evidence>
<organism evidence="6 7">
    <name type="scientific">Paraburkholderia caledonica</name>
    <dbReference type="NCBI Taxonomy" id="134536"/>
    <lineage>
        <taxon>Bacteria</taxon>
        <taxon>Pseudomonadati</taxon>
        <taxon>Pseudomonadota</taxon>
        <taxon>Betaproteobacteria</taxon>
        <taxon>Burkholderiales</taxon>
        <taxon>Burkholderiaceae</taxon>
        <taxon>Paraburkholderia</taxon>
    </lineage>
</organism>
<dbReference type="Gene3D" id="1.10.443.10">
    <property type="entry name" value="Intergrase catalytic core"/>
    <property type="match status" value="1"/>
</dbReference>
<keyword evidence="4" id="KW-0233">DNA recombination</keyword>
<sequence length="371" mass="41551">MAAARRREAARRNWPLHLYKNGAGYFYWRNPDTKENHGLGRDQSKAFAEARAANMAIEQMRGHTSLAQKIMEPEGKSLAEWATDYERIYEETRTKSPSSLKTMKAGVRAVRSAPFIDLHLKKITTAQVSKFIEEATSTRGASMAALMRKTLGDMFREAETKGLIDTGKNPVTVTRKPNIEVGRARLTLERFQAIYAAASEFDPWVARSMELAIVTAQRRDDVAKMKFANVQDGFLLVTQSKTGAKLRIPVSLRLDALGLTVDDVVKRCRDAVVSKSMLHHIRPNGKVRPGDAIGIDSITRGFMLARDKAEITWEEGKTPATFHEIRSLAARLYTEQYGAAFAQVILGHKTASMTEMYRDSRGAEWIEIKAS</sequence>
<protein>
    <submittedName>
        <fullName evidence="6">Integrase</fullName>
    </submittedName>
</protein>
<keyword evidence="2" id="KW-0229">DNA integration</keyword>
<dbReference type="GO" id="GO:0003677">
    <property type="term" value="F:DNA binding"/>
    <property type="evidence" value="ECO:0007669"/>
    <property type="project" value="UniProtKB-KW"/>
</dbReference>